<evidence type="ECO:0000259" key="2">
    <source>
        <dbReference type="SMART" id="SM00228"/>
    </source>
</evidence>
<dbReference type="GO" id="GO:0070682">
    <property type="term" value="P:proteasome regulatory particle assembly"/>
    <property type="evidence" value="ECO:0007669"/>
    <property type="project" value="InterPro"/>
</dbReference>
<keyword evidence="1" id="KW-0143">Chaperone</keyword>
<feature type="domain" description="PDZ" evidence="2">
    <location>
        <begin position="108"/>
        <end position="188"/>
    </location>
</feature>
<comment type="caution">
    <text evidence="3">The sequence shown here is derived from an EMBL/GenBank/DDBJ whole genome shotgun (WGS) entry which is preliminary data.</text>
</comment>
<dbReference type="SUPFAM" id="SSF50156">
    <property type="entry name" value="PDZ domain-like"/>
    <property type="match status" value="1"/>
</dbReference>
<organism evidence="3 4">
    <name type="scientific">Vanilla planifolia</name>
    <name type="common">Vanilla</name>
    <dbReference type="NCBI Taxonomy" id="51239"/>
    <lineage>
        <taxon>Eukaryota</taxon>
        <taxon>Viridiplantae</taxon>
        <taxon>Streptophyta</taxon>
        <taxon>Embryophyta</taxon>
        <taxon>Tracheophyta</taxon>
        <taxon>Spermatophyta</taxon>
        <taxon>Magnoliopsida</taxon>
        <taxon>Liliopsida</taxon>
        <taxon>Asparagales</taxon>
        <taxon>Orchidaceae</taxon>
        <taxon>Vanilloideae</taxon>
        <taxon>Vanilleae</taxon>
        <taxon>Vanilla</taxon>
    </lineage>
</organism>
<dbReference type="InterPro" id="IPR036034">
    <property type="entry name" value="PDZ_sf"/>
</dbReference>
<dbReference type="FunFam" id="2.30.42.10:FF:000107">
    <property type="entry name" value="26S proteasome non-ATPase regulatory subunit 9"/>
    <property type="match status" value="1"/>
</dbReference>
<dbReference type="Gene3D" id="6.10.140.1710">
    <property type="match status" value="1"/>
</dbReference>
<dbReference type="PANTHER" id="PTHR12651">
    <property type="entry name" value="26S PROTEASOME NON-ATPASE REGULATORY SUBUNIT 9"/>
    <property type="match status" value="1"/>
</dbReference>
<dbReference type="Gene3D" id="2.30.42.10">
    <property type="match status" value="1"/>
</dbReference>
<keyword evidence="4" id="KW-1185">Reference proteome</keyword>
<dbReference type="GO" id="GO:0005634">
    <property type="term" value="C:nucleus"/>
    <property type="evidence" value="ECO:0007669"/>
    <property type="project" value="TreeGrafter"/>
</dbReference>
<dbReference type="InterPro" id="IPR001478">
    <property type="entry name" value="PDZ"/>
</dbReference>
<proteinExistence type="predicted"/>
<dbReference type="InterPro" id="IPR040815">
    <property type="entry name" value="Nas2_N"/>
</dbReference>
<dbReference type="Pfam" id="PF18265">
    <property type="entry name" value="Nas2_N"/>
    <property type="match status" value="1"/>
</dbReference>
<protein>
    <recommendedName>
        <fullName evidence="2">PDZ domain-containing protein</fullName>
    </recommendedName>
</protein>
<dbReference type="GO" id="GO:0005737">
    <property type="term" value="C:cytoplasm"/>
    <property type="evidence" value="ECO:0007669"/>
    <property type="project" value="TreeGrafter"/>
</dbReference>
<gene>
    <name evidence="3" type="ORF">HPP92_016019</name>
</gene>
<evidence type="ECO:0000313" key="4">
    <source>
        <dbReference type="Proteomes" id="UP000636800"/>
    </source>
</evidence>
<accession>A0A835QUN8</accession>
<dbReference type="InterPro" id="IPR035269">
    <property type="entry name" value="PSMD9"/>
</dbReference>
<dbReference type="Proteomes" id="UP000636800">
    <property type="component" value="Chromosome 7"/>
</dbReference>
<dbReference type="AlphaFoldDB" id="A0A835QUN8"/>
<dbReference type="PANTHER" id="PTHR12651:SF1">
    <property type="entry name" value="26S PROTEASOME NON-ATPASE REGULATORY SUBUNIT 9"/>
    <property type="match status" value="1"/>
</dbReference>
<dbReference type="EMBL" id="JADCNL010000007">
    <property type="protein sequence ID" value="KAG0474162.1"/>
    <property type="molecule type" value="Genomic_DNA"/>
</dbReference>
<evidence type="ECO:0000313" key="3">
    <source>
        <dbReference type="EMBL" id="KAG0474162.1"/>
    </source>
</evidence>
<evidence type="ECO:0000256" key="1">
    <source>
        <dbReference type="ARBA" id="ARBA00023186"/>
    </source>
</evidence>
<reference evidence="3 4" key="1">
    <citation type="journal article" date="2020" name="Nat. Food">
        <title>A phased Vanilla planifolia genome enables genetic improvement of flavour and production.</title>
        <authorList>
            <person name="Hasing T."/>
            <person name="Tang H."/>
            <person name="Brym M."/>
            <person name="Khazi F."/>
            <person name="Huang T."/>
            <person name="Chambers A.H."/>
        </authorList>
    </citation>
    <scope>NUCLEOTIDE SEQUENCE [LARGE SCALE GENOMIC DNA]</scope>
    <source>
        <tissue evidence="3">Leaf</tissue>
    </source>
</reference>
<name>A0A835QUN8_VANPL</name>
<dbReference type="SMART" id="SM00228">
    <property type="entry name" value="PDZ"/>
    <property type="match status" value="1"/>
</dbReference>
<sequence>MVATNLKKEMLSLAEKRASMESEMNAIIADLSAAGGPGISGSLVDAEGFPRSDIDIPAVRSKRARLAVLRNDHRSITTKIDETIQILHSLKLPRREQQAPLCTVPSASVHGCASQASSTDMETIAKIPFAMIDEISDASPAAEDGLQLGDQIIRFGNVEVGEALIQCLALEAQSNEGHPISVVVMRQGTPMNLSITPRQWHGRGLLGCHFRIL</sequence>